<proteinExistence type="predicted"/>
<sequence length="136" mass="14872">MAPSLAKALHIIVAIRMGPFSTSRVEPEPKPRKETITAKAASYIPISLADDEHVEGPTGQHLRLKDVREVVDRALQGIKLLGIFQVAVKAVTSSVVLTYQRIIPPRGEPAPACPCASSPDGWRDCFIKEHALSKRR</sequence>
<accession>A0ABR3T5X8</accession>
<dbReference type="EMBL" id="JAJVDC020000013">
    <property type="protein sequence ID" value="KAL1634979.1"/>
    <property type="molecule type" value="Genomic_DNA"/>
</dbReference>
<evidence type="ECO:0000313" key="1">
    <source>
        <dbReference type="EMBL" id="KAL1634979.1"/>
    </source>
</evidence>
<comment type="caution">
    <text evidence="1">The sequence shown here is derived from an EMBL/GenBank/DDBJ whole genome shotgun (WGS) entry which is preliminary data.</text>
</comment>
<protein>
    <submittedName>
        <fullName evidence="1">Uncharacterized protein</fullName>
    </submittedName>
</protein>
<gene>
    <name evidence="1" type="ORF">SLS56_002064</name>
</gene>
<evidence type="ECO:0000313" key="2">
    <source>
        <dbReference type="Proteomes" id="UP001521116"/>
    </source>
</evidence>
<dbReference type="Proteomes" id="UP001521116">
    <property type="component" value="Unassembled WGS sequence"/>
</dbReference>
<name>A0ABR3T5X8_9PEZI</name>
<keyword evidence="2" id="KW-1185">Reference proteome</keyword>
<organism evidence="1 2">
    <name type="scientific">Neofusicoccum ribis</name>
    <dbReference type="NCBI Taxonomy" id="45134"/>
    <lineage>
        <taxon>Eukaryota</taxon>
        <taxon>Fungi</taxon>
        <taxon>Dikarya</taxon>
        <taxon>Ascomycota</taxon>
        <taxon>Pezizomycotina</taxon>
        <taxon>Dothideomycetes</taxon>
        <taxon>Dothideomycetes incertae sedis</taxon>
        <taxon>Botryosphaeriales</taxon>
        <taxon>Botryosphaeriaceae</taxon>
        <taxon>Neofusicoccum</taxon>
    </lineage>
</organism>
<reference evidence="1 2" key="1">
    <citation type="submission" date="2024-02" db="EMBL/GenBank/DDBJ databases">
        <title>De novo assembly and annotation of 12 fungi associated with fruit tree decline syndrome in Ontario, Canada.</title>
        <authorList>
            <person name="Sulman M."/>
            <person name="Ellouze W."/>
            <person name="Ilyukhin E."/>
        </authorList>
    </citation>
    <scope>NUCLEOTIDE SEQUENCE [LARGE SCALE GENOMIC DNA]</scope>
    <source>
        <strain evidence="1 2">M1-105</strain>
    </source>
</reference>